<evidence type="ECO:0000256" key="1">
    <source>
        <dbReference type="ARBA" id="ARBA00010066"/>
    </source>
</evidence>
<dbReference type="EMBL" id="KL363203">
    <property type="protein sequence ID" value="KFD54994.1"/>
    <property type="molecule type" value="Genomic_DNA"/>
</dbReference>
<dbReference type="GO" id="GO:0046961">
    <property type="term" value="F:proton-transporting ATPase activity, rotational mechanism"/>
    <property type="evidence" value="ECO:0007669"/>
    <property type="project" value="InterPro"/>
</dbReference>
<name>A0A085MCP8_9BILA</name>
<dbReference type="NCBIfam" id="TIGR01147">
    <property type="entry name" value="V_ATP_synt_G"/>
    <property type="match status" value="1"/>
</dbReference>
<keyword evidence="4 5" id="KW-0406">Ion transport</keyword>
<proteinExistence type="inferred from homology"/>
<organism evidence="7 8">
    <name type="scientific">Trichuris suis</name>
    <name type="common">pig whipworm</name>
    <dbReference type="NCBI Taxonomy" id="68888"/>
    <lineage>
        <taxon>Eukaryota</taxon>
        <taxon>Metazoa</taxon>
        <taxon>Ecdysozoa</taxon>
        <taxon>Nematoda</taxon>
        <taxon>Enoplea</taxon>
        <taxon>Dorylaimia</taxon>
        <taxon>Trichinellida</taxon>
        <taxon>Trichuridae</taxon>
        <taxon>Trichuris</taxon>
    </lineage>
</organism>
<evidence type="ECO:0000256" key="2">
    <source>
        <dbReference type="ARBA" id="ARBA00022448"/>
    </source>
</evidence>
<accession>A0A085MCP8</accession>
<dbReference type="GO" id="GO:0097401">
    <property type="term" value="P:synaptic vesicle lumen acidification"/>
    <property type="evidence" value="ECO:0007669"/>
    <property type="project" value="TreeGrafter"/>
</dbReference>
<dbReference type="AlphaFoldDB" id="A0A085MCP8"/>
<dbReference type="GO" id="GO:0016887">
    <property type="term" value="F:ATP hydrolysis activity"/>
    <property type="evidence" value="ECO:0007669"/>
    <property type="project" value="TreeGrafter"/>
</dbReference>
<dbReference type="Gene3D" id="1.20.5.620">
    <property type="entry name" value="F1F0 ATP synthase subunit B, membrane domain"/>
    <property type="match status" value="1"/>
</dbReference>
<evidence type="ECO:0000256" key="6">
    <source>
        <dbReference type="SAM" id="MobiDB-lite"/>
    </source>
</evidence>
<dbReference type="Gene3D" id="1.20.5.2950">
    <property type="match status" value="1"/>
</dbReference>
<evidence type="ECO:0000256" key="3">
    <source>
        <dbReference type="ARBA" id="ARBA00022781"/>
    </source>
</evidence>
<dbReference type="InterPro" id="IPR005124">
    <property type="entry name" value="V-ATPase_G"/>
</dbReference>
<dbReference type="Pfam" id="PF03179">
    <property type="entry name" value="V-ATPase_G"/>
    <property type="match status" value="2"/>
</dbReference>
<feature type="region of interest" description="Disordered" evidence="6">
    <location>
        <begin position="12"/>
        <end position="34"/>
    </location>
</feature>
<dbReference type="GO" id="GO:0098793">
    <property type="term" value="C:presynapse"/>
    <property type="evidence" value="ECO:0007669"/>
    <property type="project" value="GOC"/>
</dbReference>
<reference evidence="7 8" key="1">
    <citation type="journal article" date="2014" name="Nat. Genet.">
        <title>Genome and transcriptome of the porcine whipworm Trichuris suis.</title>
        <authorList>
            <person name="Jex A.R."/>
            <person name="Nejsum P."/>
            <person name="Schwarz E.M."/>
            <person name="Hu L."/>
            <person name="Young N.D."/>
            <person name="Hall R.S."/>
            <person name="Korhonen P.K."/>
            <person name="Liao S."/>
            <person name="Thamsborg S."/>
            <person name="Xia J."/>
            <person name="Xu P."/>
            <person name="Wang S."/>
            <person name="Scheerlinck J.P."/>
            <person name="Hofmann A."/>
            <person name="Sternberg P.W."/>
            <person name="Wang J."/>
            <person name="Gasser R.B."/>
        </authorList>
    </citation>
    <scope>NUCLEOTIDE SEQUENCE [LARGE SCALE GENOMIC DNA]</scope>
    <source>
        <strain evidence="7">DCEP-RM93M</strain>
    </source>
</reference>
<dbReference type="PANTHER" id="PTHR12713">
    <property type="entry name" value="VACUOLAR ATP SYNTHASE SUBUNIT G"/>
    <property type="match status" value="1"/>
</dbReference>
<dbReference type="FunFam" id="1.20.5.620:FF:000004">
    <property type="entry name" value="V-type proton ATPase subunit G"/>
    <property type="match status" value="1"/>
</dbReference>
<keyword evidence="3 5" id="KW-0375">Hydrogen ion transport</keyword>
<evidence type="ECO:0000313" key="8">
    <source>
        <dbReference type="Proteomes" id="UP000030764"/>
    </source>
</evidence>
<feature type="compositionally biased region" description="Basic and acidic residues" evidence="6">
    <location>
        <begin position="17"/>
        <end position="27"/>
    </location>
</feature>
<dbReference type="PANTHER" id="PTHR12713:SF11">
    <property type="entry name" value="V-TYPE PROTON ATPASE SUBUNIT G"/>
    <property type="match status" value="1"/>
</dbReference>
<evidence type="ECO:0000256" key="4">
    <source>
        <dbReference type="ARBA" id="ARBA00023065"/>
    </source>
</evidence>
<gene>
    <name evidence="7" type="ORF">M513_04176</name>
</gene>
<evidence type="ECO:0000256" key="5">
    <source>
        <dbReference type="RuleBase" id="RU364019"/>
    </source>
</evidence>
<comment type="function">
    <text evidence="5">Subunit of the V1 complex of vacuolar(H+)-ATPase (V-ATPase), a multisubunit enzyme composed of a peripheral complex (V1) that hydrolyzes ATP and a membrane integral complex (V0) that translocates protons. V-ATPase is responsible for acidifying and maintaining the pH of intracellular compartments and in some cell types, is targeted to the plasma membrane, where it is responsible for acidifying the extracellular environment.</text>
</comment>
<sequence>MASATDGIQQLLQAEKTASEHVGEARKRKEKRMKQAKIEAQQEIEKYREVSGVAILSPHLHMQMYQEREAQFREHETKHLKSTDDVSVRIEQDAAEKLKRTQYIASLNKGKVIEMLLKLTCDVTPRLHANVRE</sequence>
<protein>
    <recommendedName>
        <fullName evidence="5">V-type proton ATPase subunit G</fullName>
    </recommendedName>
</protein>
<keyword evidence="8" id="KW-1185">Reference proteome</keyword>
<comment type="subunit">
    <text evidence="5">V-ATPase is a heteromultimeric enzyme made up of two complexes: the ATP-hydrolytic V1 complex and the proton translocation V0 complex.</text>
</comment>
<evidence type="ECO:0000313" key="7">
    <source>
        <dbReference type="EMBL" id="KFD54994.1"/>
    </source>
</evidence>
<dbReference type="Proteomes" id="UP000030764">
    <property type="component" value="Unassembled WGS sequence"/>
</dbReference>
<dbReference type="GO" id="GO:0000221">
    <property type="term" value="C:vacuolar proton-transporting V-type ATPase, V1 domain"/>
    <property type="evidence" value="ECO:0007669"/>
    <property type="project" value="TreeGrafter"/>
</dbReference>
<comment type="similarity">
    <text evidence="1 5">Belongs to the V-ATPase G subunit family.</text>
</comment>
<keyword evidence="2 5" id="KW-0813">Transport</keyword>